<sequence>MEKSEKNANVIQSLQVGMSIIDVVAAQNRPLKFTEIQELSGITKSNLYKYLNTLTMLGLLYRNRKDGTYSLGGKLMKYGTAALGDRNVIGKITPYLREISAHTSQTALLALWTHDGPVIVDICSANYGLNIGAQVGTRLPLLSATGKVFAAFKDESDPQVREWKRKELGKLSDERRKQLEEEIEQIKERFFSYALEPLVKHVSSFSVPVFDFQRDLVGAVTVVGFTEQIPQTAEEEMGKYIVEAVLEISKSFGFVAG</sequence>
<dbReference type="SUPFAM" id="SSF55781">
    <property type="entry name" value="GAF domain-like"/>
    <property type="match status" value="1"/>
</dbReference>
<accession>A0A1Q5T3M3</accession>
<dbReference type="Pfam" id="PF09339">
    <property type="entry name" value="HTH_IclR"/>
    <property type="match status" value="1"/>
</dbReference>
<dbReference type="InterPro" id="IPR050707">
    <property type="entry name" value="HTH_MetabolicPath_Reg"/>
</dbReference>
<feature type="domain" description="HTH iclR-type" evidence="5">
    <location>
        <begin position="11"/>
        <end position="73"/>
    </location>
</feature>
<name>A0A1Q5T3M3_9BACL</name>
<dbReference type="PROSITE" id="PS51078">
    <property type="entry name" value="ICLR_ED"/>
    <property type="match status" value="1"/>
</dbReference>
<comment type="caution">
    <text evidence="7">The sequence shown here is derived from an EMBL/GenBank/DDBJ whole genome shotgun (WGS) entry which is preliminary data.</text>
</comment>
<evidence type="ECO:0000259" key="6">
    <source>
        <dbReference type="PROSITE" id="PS51078"/>
    </source>
</evidence>
<evidence type="ECO:0000256" key="2">
    <source>
        <dbReference type="ARBA" id="ARBA00023125"/>
    </source>
</evidence>
<dbReference type="EMBL" id="MQMG01000013">
    <property type="protein sequence ID" value="OKO94828.1"/>
    <property type="molecule type" value="Genomic_DNA"/>
</dbReference>
<dbReference type="InterPro" id="IPR036390">
    <property type="entry name" value="WH_DNA-bd_sf"/>
</dbReference>
<dbReference type="AlphaFoldDB" id="A0A1Q5T3M3"/>
<dbReference type="Gene3D" id="1.10.10.10">
    <property type="entry name" value="Winged helix-like DNA-binding domain superfamily/Winged helix DNA-binding domain"/>
    <property type="match status" value="1"/>
</dbReference>
<dbReference type="PROSITE" id="PS51077">
    <property type="entry name" value="HTH_ICLR"/>
    <property type="match status" value="1"/>
</dbReference>
<keyword evidence="1" id="KW-0805">Transcription regulation</keyword>
<evidence type="ECO:0000313" key="8">
    <source>
        <dbReference type="Proteomes" id="UP000186030"/>
    </source>
</evidence>
<dbReference type="Proteomes" id="UP000186030">
    <property type="component" value="Unassembled WGS sequence"/>
</dbReference>
<dbReference type="GO" id="GO:0003700">
    <property type="term" value="F:DNA-binding transcription factor activity"/>
    <property type="evidence" value="ECO:0007669"/>
    <property type="project" value="TreeGrafter"/>
</dbReference>
<dbReference type="SMART" id="SM00346">
    <property type="entry name" value="HTH_ICLR"/>
    <property type="match status" value="1"/>
</dbReference>
<keyword evidence="3" id="KW-0804">Transcription</keyword>
<dbReference type="InterPro" id="IPR029016">
    <property type="entry name" value="GAF-like_dom_sf"/>
</dbReference>
<evidence type="ECO:0000256" key="1">
    <source>
        <dbReference type="ARBA" id="ARBA00023015"/>
    </source>
</evidence>
<protein>
    <submittedName>
        <fullName evidence="7">Transcriptional regulator, IclR family</fullName>
    </submittedName>
</protein>
<proteinExistence type="predicted"/>
<dbReference type="Gene3D" id="3.30.450.40">
    <property type="match status" value="1"/>
</dbReference>
<evidence type="ECO:0000256" key="4">
    <source>
        <dbReference type="SAM" id="Coils"/>
    </source>
</evidence>
<dbReference type="InterPro" id="IPR005471">
    <property type="entry name" value="Tscrpt_reg_IclR_N"/>
</dbReference>
<dbReference type="GO" id="GO:0003677">
    <property type="term" value="F:DNA binding"/>
    <property type="evidence" value="ECO:0007669"/>
    <property type="project" value="UniProtKB-KW"/>
</dbReference>
<dbReference type="PANTHER" id="PTHR30136">
    <property type="entry name" value="HELIX-TURN-HELIX TRANSCRIPTIONAL REGULATOR, ICLR FAMILY"/>
    <property type="match status" value="1"/>
</dbReference>
<evidence type="ECO:0000259" key="5">
    <source>
        <dbReference type="PROSITE" id="PS51077"/>
    </source>
</evidence>
<dbReference type="PANTHER" id="PTHR30136:SF8">
    <property type="entry name" value="TRANSCRIPTIONAL REGULATORY PROTEIN"/>
    <property type="match status" value="1"/>
</dbReference>
<evidence type="ECO:0000313" key="7">
    <source>
        <dbReference type="EMBL" id="OKO94828.1"/>
    </source>
</evidence>
<reference evidence="8" key="2">
    <citation type="submission" date="2017-01" db="EMBL/GenBank/DDBJ databases">
        <title>Genome sequencing and annotation of Geobacillus sp. 1017, a Hydrocarbon-Oxidizing Thermophilic Bacterium Isolated from a Heavy Oil Reservoir (China).</title>
        <authorList>
            <person name="Kadnikov V.V."/>
            <person name="Mardanov A.V."/>
            <person name="Poltaraus A.B."/>
            <person name="Sokolova D.S."/>
            <person name="Semenova E.M."/>
            <person name="Ravin N.V."/>
            <person name="Tourova T.P."/>
            <person name="Nazina T.N."/>
        </authorList>
    </citation>
    <scope>NUCLEOTIDE SEQUENCE [LARGE SCALE GENOMIC DNA]</scope>
    <source>
        <strain evidence="8">1017</strain>
    </source>
</reference>
<dbReference type="InterPro" id="IPR014757">
    <property type="entry name" value="Tscrpt_reg_IclR_C"/>
</dbReference>
<dbReference type="GO" id="GO:0045892">
    <property type="term" value="P:negative regulation of DNA-templated transcription"/>
    <property type="evidence" value="ECO:0007669"/>
    <property type="project" value="TreeGrafter"/>
</dbReference>
<organism evidence="7 8">
    <name type="scientific">Geobacillus proteiniphilus</name>
    <dbReference type="NCBI Taxonomy" id="860353"/>
    <lineage>
        <taxon>Bacteria</taxon>
        <taxon>Bacillati</taxon>
        <taxon>Bacillota</taxon>
        <taxon>Bacilli</taxon>
        <taxon>Bacillales</taxon>
        <taxon>Anoxybacillaceae</taxon>
        <taxon>Geobacillus</taxon>
    </lineage>
</organism>
<dbReference type="RefSeq" id="WP_013523557.1">
    <property type="nucleotide sequence ID" value="NZ_MQMG01000013.1"/>
</dbReference>
<reference evidence="7 8" key="1">
    <citation type="submission" date="2016-11" db="EMBL/GenBank/DDBJ databases">
        <authorList>
            <person name="Kadnikov V."/>
            <person name="Nazina T."/>
        </authorList>
    </citation>
    <scope>NUCLEOTIDE SEQUENCE [LARGE SCALE GENOMIC DNA]</scope>
    <source>
        <strain evidence="7 8">1017</strain>
    </source>
</reference>
<keyword evidence="2" id="KW-0238">DNA-binding</keyword>
<dbReference type="SUPFAM" id="SSF46785">
    <property type="entry name" value="Winged helix' DNA-binding domain"/>
    <property type="match status" value="1"/>
</dbReference>
<dbReference type="Pfam" id="PF01614">
    <property type="entry name" value="IclR_C"/>
    <property type="match status" value="1"/>
</dbReference>
<dbReference type="InterPro" id="IPR036388">
    <property type="entry name" value="WH-like_DNA-bd_sf"/>
</dbReference>
<keyword evidence="4" id="KW-0175">Coiled coil</keyword>
<evidence type="ECO:0000256" key="3">
    <source>
        <dbReference type="ARBA" id="ARBA00023163"/>
    </source>
</evidence>
<feature type="domain" description="IclR-ED" evidence="6">
    <location>
        <begin position="74"/>
        <end position="254"/>
    </location>
</feature>
<feature type="coiled-coil region" evidence="4">
    <location>
        <begin position="169"/>
        <end position="196"/>
    </location>
</feature>
<gene>
    <name evidence="7" type="ORF">BRO54_1383</name>
</gene>